<accession>A0A1I5JFN4</accession>
<evidence type="ECO:0000313" key="4">
    <source>
        <dbReference type="Proteomes" id="UP000199137"/>
    </source>
</evidence>
<feature type="region of interest" description="Disordered" evidence="1">
    <location>
        <begin position="32"/>
        <end position="60"/>
    </location>
</feature>
<dbReference type="RefSeq" id="WP_067575622.1">
    <property type="nucleotide sequence ID" value="NZ_FOWC01000002.1"/>
</dbReference>
<dbReference type="EMBL" id="FOWC01000002">
    <property type="protein sequence ID" value="SFO71582.1"/>
    <property type="molecule type" value="Genomic_DNA"/>
</dbReference>
<evidence type="ECO:0000313" key="5">
    <source>
        <dbReference type="Proteomes" id="UP000470404"/>
    </source>
</evidence>
<evidence type="ECO:0000313" key="3">
    <source>
        <dbReference type="EMBL" id="SFO71582.1"/>
    </source>
</evidence>
<evidence type="ECO:0000256" key="1">
    <source>
        <dbReference type="SAM" id="MobiDB-lite"/>
    </source>
</evidence>
<dbReference type="Proteomes" id="UP000470404">
    <property type="component" value="Unassembled WGS sequence"/>
</dbReference>
<name>A0A1I5JFN4_9PSEU</name>
<gene>
    <name evidence="2" type="ORF">G3I59_06200</name>
    <name evidence="3" type="ORF">SAMN05421854_1021110</name>
</gene>
<dbReference type="EMBL" id="JAAGNC010000039">
    <property type="protein sequence ID" value="NEC55198.1"/>
    <property type="molecule type" value="Genomic_DNA"/>
</dbReference>
<protein>
    <submittedName>
        <fullName evidence="3">Uncharacterized protein</fullName>
    </submittedName>
</protein>
<proteinExistence type="predicted"/>
<organism evidence="3 4">
    <name type="scientific">Amycolatopsis rubida</name>
    <dbReference type="NCBI Taxonomy" id="112413"/>
    <lineage>
        <taxon>Bacteria</taxon>
        <taxon>Bacillati</taxon>
        <taxon>Actinomycetota</taxon>
        <taxon>Actinomycetes</taxon>
        <taxon>Pseudonocardiales</taxon>
        <taxon>Pseudonocardiaceae</taxon>
        <taxon>Amycolatopsis</taxon>
    </lineage>
</organism>
<reference evidence="2 5" key="2">
    <citation type="submission" date="2020-01" db="EMBL/GenBank/DDBJ databases">
        <title>Insect and environment-associated Actinomycetes.</title>
        <authorList>
            <person name="Currrie C."/>
            <person name="Chevrette M."/>
            <person name="Carlson C."/>
            <person name="Stubbendieck R."/>
            <person name="Wendt-Pienkowski E."/>
        </authorList>
    </citation>
    <scope>NUCLEOTIDE SEQUENCE [LARGE SCALE GENOMIC DNA]</scope>
    <source>
        <strain evidence="2 5">SID8386</strain>
    </source>
</reference>
<reference evidence="3 4" key="1">
    <citation type="submission" date="2016-10" db="EMBL/GenBank/DDBJ databases">
        <authorList>
            <person name="de Groot N.N."/>
        </authorList>
    </citation>
    <scope>NUCLEOTIDE SEQUENCE [LARGE SCALE GENOMIC DNA]</scope>
    <source>
        <strain evidence="3 4">DSM 44637</strain>
    </source>
</reference>
<dbReference type="Proteomes" id="UP000199137">
    <property type="component" value="Unassembled WGS sequence"/>
</dbReference>
<sequence>MTALTVIGATAGLLVLVLMALAPALVELNERHPVQPRKQPVRAETLPQKPVRVSAALPTH</sequence>
<dbReference type="AlphaFoldDB" id="A0A1I5JFN4"/>
<dbReference type="OrthoDB" id="3638489at2"/>
<evidence type="ECO:0000313" key="2">
    <source>
        <dbReference type="EMBL" id="NEC55198.1"/>
    </source>
</evidence>
<keyword evidence="5" id="KW-1185">Reference proteome</keyword>